<dbReference type="EMBL" id="CP003588">
    <property type="protein sequence ID" value="AFK69632.1"/>
    <property type="molecule type" value="Genomic_DNA"/>
</dbReference>
<sequence length="47" mass="5403">MFFLRYQRLLKLKVDALSNPLIMRPTSSDIGTKNSLRFNELSSEGKS</sequence>
<dbReference type="HOGENOM" id="CLU_3172234_0_0_6"/>
<evidence type="ECO:0000313" key="1">
    <source>
        <dbReference type="EMBL" id="AFK69632.1"/>
    </source>
</evidence>
<accession>I3UVW1</accession>
<dbReference type="Proteomes" id="UP000005268">
    <property type="component" value="Chromosome"/>
</dbReference>
<name>I3UVW1_PSEPU</name>
<dbReference type="KEGG" id="ppi:YSA_05285"/>
<proteinExistence type="predicted"/>
<dbReference type="AlphaFoldDB" id="I3UVW1"/>
<evidence type="ECO:0000313" key="2">
    <source>
        <dbReference type="Proteomes" id="UP000005268"/>
    </source>
</evidence>
<protein>
    <submittedName>
        <fullName evidence="1">Uncharacterized protein</fullName>
    </submittedName>
</protein>
<reference evidence="1 2" key="1">
    <citation type="journal article" date="2012" name="J. Bacteriol.">
        <title>Complete Genome Sequence of the Naphthalene-Degrading Pseudomonas putida Strain ND6.</title>
        <authorList>
            <person name="Li S."/>
            <person name="Zhao H."/>
            <person name="Li Y."/>
            <person name="Niu S."/>
            <person name="Cai B."/>
        </authorList>
    </citation>
    <scope>NUCLEOTIDE SEQUENCE [LARGE SCALE GENOMIC DNA]</scope>
    <source>
        <strain evidence="1 2">ND6</strain>
    </source>
</reference>
<gene>
    <name evidence="1" type="ORF">YSA_05285</name>
</gene>
<organism evidence="1 2">
    <name type="scientific">Pseudomonas putida ND6</name>
    <dbReference type="NCBI Taxonomy" id="231023"/>
    <lineage>
        <taxon>Bacteria</taxon>
        <taxon>Pseudomonadati</taxon>
        <taxon>Pseudomonadota</taxon>
        <taxon>Gammaproteobacteria</taxon>
        <taxon>Pseudomonadales</taxon>
        <taxon>Pseudomonadaceae</taxon>
        <taxon>Pseudomonas</taxon>
    </lineage>
</organism>